<name>A0A382QFY5_9ZZZZ</name>
<keyword evidence="1" id="KW-1133">Transmembrane helix</keyword>
<keyword evidence="1" id="KW-0812">Transmembrane</keyword>
<dbReference type="EMBL" id="UINC01113512">
    <property type="protein sequence ID" value="SVC83171.1"/>
    <property type="molecule type" value="Genomic_DNA"/>
</dbReference>
<evidence type="ECO:0000313" key="2">
    <source>
        <dbReference type="EMBL" id="SVC83171.1"/>
    </source>
</evidence>
<sequence length="92" mass="10655">MGFYNQITNYYIKINKVIAVILLIGCFVVGLVSLFVEFWVGLLILILGPLLVILVFGFLAMVIEMHRNLENIDKILRNIDEKSDSKKERKRQ</sequence>
<dbReference type="AlphaFoldDB" id="A0A382QFY5"/>
<keyword evidence="1" id="KW-0472">Membrane</keyword>
<feature type="transmembrane region" description="Helical" evidence="1">
    <location>
        <begin position="42"/>
        <end position="63"/>
    </location>
</feature>
<evidence type="ECO:0008006" key="3">
    <source>
        <dbReference type="Google" id="ProtNLM"/>
    </source>
</evidence>
<proteinExistence type="predicted"/>
<reference evidence="2" key="1">
    <citation type="submission" date="2018-05" db="EMBL/GenBank/DDBJ databases">
        <authorList>
            <person name="Lanie J.A."/>
            <person name="Ng W.-L."/>
            <person name="Kazmierczak K.M."/>
            <person name="Andrzejewski T.M."/>
            <person name="Davidsen T.M."/>
            <person name="Wayne K.J."/>
            <person name="Tettelin H."/>
            <person name="Glass J.I."/>
            <person name="Rusch D."/>
            <person name="Podicherti R."/>
            <person name="Tsui H.-C.T."/>
            <person name="Winkler M.E."/>
        </authorList>
    </citation>
    <scope>NUCLEOTIDE SEQUENCE</scope>
</reference>
<feature type="non-terminal residue" evidence="2">
    <location>
        <position position="92"/>
    </location>
</feature>
<evidence type="ECO:0000256" key="1">
    <source>
        <dbReference type="SAM" id="Phobius"/>
    </source>
</evidence>
<organism evidence="2">
    <name type="scientific">marine metagenome</name>
    <dbReference type="NCBI Taxonomy" id="408172"/>
    <lineage>
        <taxon>unclassified sequences</taxon>
        <taxon>metagenomes</taxon>
        <taxon>ecological metagenomes</taxon>
    </lineage>
</organism>
<accession>A0A382QFY5</accession>
<gene>
    <name evidence="2" type="ORF">METZ01_LOCUS336025</name>
</gene>
<protein>
    <recommendedName>
        <fullName evidence="3">DUF4282 domain-containing protein</fullName>
    </recommendedName>
</protein>
<feature type="transmembrane region" description="Helical" evidence="1">
    <location>
        <begin position="17"/>
        <end position="36"/>
    </location>
</feature>